<evidence type="ECO:0000259" key="5">
    <source>
        <dbReference type="Pfam" id="PF01191"/>
    </source>
</evidence>
<dbReference type="GO" id="GO:0006366">
    <property type="term" value="P:transcription by RNA polymerase II"/>
    <property type="evidence" value="ECO:0007669"/>
    <property type="project" value="TreeGrafter"/>
</dbReference>
<dbReference type="Pfam" id="PF01191">
    <property type="entry name" value="RNA_pol_Rpb5_C"/>
    <property type="match status" value="1"/>
</dbReference>
<dbReference type="OrthoDB" id="248779at2759"/>
<dbReference type="InterPro" id="IPR014381">
    <property type="entry name" value="Arch_Rpo5/euc_Rpb5"/>
</dbReference>
<reference evidence="7" key="1">
    <citation type="submission" date="2021-02" db="EMBL/GenBank/DDBJ databases">
        <title>First Annotated Genome of the Yellow-green Alga Tribonema minus.</title>
        <authorList>
            <person name="Mahan K.M."/>
        </authorList>
    </citation>
    <scope>NUCLEOTIDE SEQUENCE</scope>
    <source>
        <strain evidence="7">UTEX B ZZ1240</strain>
    </source>
</reference>
<dbReference type="GO" id="GO:0003677">
    <property type="term" value="F:DNA binding"/>
    <property type="evidence" value="ECO:0007669"/>
    <property type="project" value="InterPro"/>
</dbReference>
<dbReference type="GO" id="GO:0003899">
    <property type="term" value="F:DNA-directed RNA polymerase activity"/>
    <property type="evidence" value="ECO:0007669"/>
    <property type="project" value="InterPro"/>
</dbReference>
<dbReference type="GO" id="GO:0042797">
    <property type="term" value="P:tRNA transcription by RNA polymerase III"/>
    <property type="evidence" value="ECO:0007669"/>
    <property type="project" value="TreeGrafter"/>
</dbReference>
<dbReference type="InterPro" id="IPR000783">
    <property type="entry name" value="RNA_pol_subH/Rpb5_C"/>
</dbReference>
<keyword evidence="3" id="KW-0539">Nucleus</keyword>
<keyword evidence="2" id="KW-0804">Transcription</keyword>
<dbReference type="AlphaFoldDB" id="A0A835YLJ3"/>
<dbReference type="PIRSF" id="PIRSF000747">
    <property type="entry name" value="RPB5"/>
    <property type="match status" value="1"/>
</dbReference>
<evidence type="ECO:0000256" key="1">
    <source>
        <dbReference type="ARBA" id="ARBA00004123"/>
    </source>
</evidence>
<dbReference type="InterPro" id="IPR035913">
    <property type="entry name" value="RPB5-like_sf"/>
</dbReference>
<evidence type="ECO:0000256" key="2">
    <source>
        <dbReference type="ARBA" id="ARBA00023163"/>
    </source>
</evidence>
<accession>A0A835YLJ3</accession>
<dbReference type="EMBL" id="JAFCMP010000531">
    <property type="protein sequence ID" value="KAG5176901.1"/>
    <property type="molecule type" value="Genomic_DNA"/>
</dbReference>
<evidence type="ECO:0000313" key="7">
    <source>
        <dbReference type="EMBL" id="KAG5176901.1"/>
    </source>
</evidence>
<dbReference type="FunFam" id="3.40.1340.10:FF:000001">
    <property type="entry name" value="DNA-directed RNA polymerases I, II, and III subunit RPABC1"/>
    <property type="match status" value="1"/>
</dbReference>
<sequence length="213" mass="24466">MAQQLSLEGSKLFRIRKTCLKMLSKRGYNVADEHISGSNASATQRFIEQFGDNPSREQMTILVEKVDDPSDRIFVFFPDEEKVGVKTIRTYGDRMKDENVRKSIIVVRGGMTPLSRDANAQLCQQRGVQIEDFKDAELMVDITDHVLVPEHQVLNNEEKAELLKRYKLTDTQLPRIHSTDPVARYYGLQRGQVVKIIRPSETAGRYVTYRLCM</sequence>
<dbReference type="GO" id="GO:0005666">
    <property type="term" value="C:RNA polymerase III complex"/>
    <property type="evidence" value="ECO:0007669"/>
    <property type="project" value="TreeGrafter"/>
</dbReference>
<evidence type="ECO:0000313" key="8">
    <source>
        <dbReference type="Proteomes" id="UP000664859"/>
    </source>
</evidence>
<dbReference type="InterPro" id="IPR020608">
    <property type="entry name" value="RNA_pol_subH/Rpb5_CS"/>
</dbReference>
<dbReference type="GO" id="GO:0005736">
    <property type="term" value="C:RNA polymerase I complex"/>
    <property type="evidence" value="ECO:0007669"/>
    <property type="project" value="TreeGrafter"/>
</dbReference>
<dbReference type="InterPro" id="IPR005571">
    <property type="entry name" value="RNA_pol_Rpb5_N"/>
</dbReference>
<comment type="similarity">
    <text evidence="4">Belongs to the archaeal Rpo5/eukaryotic RPB5 RNA polymerase subunit family.</text>
</comment>
<comment type="caution">
    <text evidence="7">The sequence shown here is derived from an EMBL/GenBank/DDBJ whole genome shotgun (WGS) entry which is preliminary data.</text>
</comment>
<feature type="domain" description="RNA polymerase Rpb5 N-terminal" evidence="6">
    <location>
        <begin position="8"/>
        <end position="95"/>
    </location>
</feature>
<dbReference type="Gene3D" id="3.40.1340.10">
    <property type="entry name" value="RNA polymerase, Rpb5, N-terminal domain"/>
    <property type="match status" value="1"/>
</dbReference>
<dbReference type="Proteomes" id="UP000664859">
    <property type="component" value="Unassembled WGS sequence"/>
</dbReference>
<dbReference type="NCBIfam" id="NF007129">
    <property type="entry name" value="PRK09570.1"/>
    <property type="match status" value="1"/>
</dbReference>
<proteinExistence type="inferred from homology"/>
<dbReference type="SUPFAM" id="SSF55287">
    <property type="entry name" value="RPB5-like RNA polymerase subunit"/>
    <property type="match status" value="1"/>
</dbReference>
<comment type="subcellular location">
    <subcellularLocation>
        <location evidence="1">Nucleus</location>
    </subcellularLocation>
</comment>
<dbReference type="Gene3D" id="3.90.940.20">
    <property type="entry name" value="RPB5-like RNA polymerase subunit"/>
    <property type="match status" value="1"/>
</dbReference>
<protein>
    <submittedName>
        <fullName evidence="7">RNA polymerase Rpb5, C-terminal domain-containing protein</fullName>
    </submittedName>
</protein>
<organism evidence="7 8">
    <name type="scientific">Tribonema minus</name>
    <dbReference type="NCBI Taxonomy" id="303371"/>
    <lineage>
        <taxon>Eukaryota</taxon>
        <taxon>Sar</taxon>
        <taxon>Stramenopiles</taxon>
        <taxon>Ochrophyta</taxon>
        <taxon>PX clade</taxon>
        <taxon>Xanthophyceae</taxon>
        <taxon>Tribonematales</taxon>
        <taxon>Tribonemataceae</taxon>
        <taxon>Tribonema</taxon>
    </lineage>
</organism>
<dbReference type="GO" id="GO:0006362">
    <property type="term" value="P:transcription elongation by RNA polymerase I"/>
    <property type="evidence" value="ECO:0007669"/>
    <property type="project" value="TreeGrafter"/>
</dbReference>
<dbReference type="PANTHER" id="PTHR10535:SF0">
    <property type="entry name" value="DNA-DIRECTED RNA POLYMERASES I, II, AND III SUBUNIT RPABC1"/>
    <property type="match status" value="1"/>
</dbReference>
<dbReference type="InterPro" id="IPR036710">
    <property type="entry name" value="RNA_pol_Rpb5_N_sf"/>
</dbReference>
<name>A0A835YLJ3_9STRA</name>
<keyword evidence="8" id="KW-1185">Reference proteome</keyword>
<dbReference type="PROSITE" id="PS01110">
    <property type="entry name" value="RNA_POL_H_23KD"/>
    <property type="match status" value="1"/>
</dbReference>
<feature type="domain" description="RNA polymerase subunit H/Rpb5 C-terminal" evidence="5">
    <location>
        <begin position="140"/>
        <end position="212"/>
    </location>
</feature>
<evidence type="ECO:0000256" key="3">
    <source>
        <dbReference type="ARBA" id="ARBA00023242"/>
    </source>
</evidence>
<dbReference type="Pfam" id="PF03871">
    <property type="entry name" value="RNA_pol_Rpb5_N"/>
    <property type="match status" value="1"/>
</dbReference>
<gene>
    <name evidence="7" type="ORF">JKP88DRAFT_227172</name>
</gene>
<evidence type="ECO:0000259" key="6">
    <source>
        <dbReference type="Pfam" id="PF03871"/>
    </source>
</evidence>
<dbReference type="HAMAP" id="MF_00025">
    <property type="entry name" value="RNApol_Rpo5_RPB5"/>
    <property type="match status" value="1"/>
</dbReference>
<dbReference type="FunFam" id="3.90.940.20:FF:000001">
    <property type="entry name" value="DNA-directed RNA polymerases I, II, and III subunit RPABC1"/>
    <property type="match status" value="1"/>
</dbReference>
<dbReference type="SUPFAM" id="SSF53036">
    <property type="entry name" value="Eukaryotic RPB5 N-terminal domain"/>
    <property type="match status" value="1"/>
</dbReference>
<dbReference type="GO" id="GO:0005665">
    <property type="term" value="C:RNA polymerase II, core complex"/>
    <property type="evidence" value="ECO:0007669"/>
    <property type="project" value="TreeGrafter"/>
</dbReference>
<evidence type="ECO:0000256" key="4">
    <source>
        <dbReference type="ARBA" id="ARBA00025765"/>
    </source>
</evidence>
<dbReference type="PANTHER" id="PTHR10535">
    <property type="entry name" value="DNA-DIRECTED RNA POLYMERASES I, II, AND III SUBUNIT RPABC1"/>
    <property type="match status" value="1"/>
</dbReference>